<name>A0ABR6Z544_9BURK</name>
<evidence type="ECO:0000313" key="3">
    <source>
        <dbReference type="EMBL" id="MBC3906867.1"/>
    </source>
</evidence>
<keyword evidence="4" id="KW-1185">Reference proteome</keyword>
<protein>
    <submittedName>
        <fullName evidence="3">CNP1-like family protein</fullName>
    </submittedName>
</protein>
<comment type="caution">
    <text evidence="3">The sequence shown here is derived from an EMBL/GenBank/DDBJ whole genome shotgun (WGS) entry which is preliminary data.</text>
</comment>
<dbReference type="Pfam" id="PF08750">
    <property type="entry name" value="CNP1"/>
    <property type="match status" value="1"/>
</dbReference>
<proteinExistence type="predicted"/>
<reference evidence="3 4" key="1">
    <citation type="submission" date="2020-08" db="EMBL/GenBank/DDBJ databases">
        <title>Novel species isolated from subtropical streams in China.</title>
        <authorList>
            <person name="Lu H."/>
        </authorList>
    </citation>
    <scope>NUCLEOTIDE SEQUENCE [LARGE SCALE GENOMIC DNA]</scope>
    <source>
        <strain evidence="3 4">NL8W</strain>
    </source>
</reference>
<evidence type="ECO:0000256" key="1">
    <source>
        <dbReference type="SAM" id="SignalP"/>
    </source>
</evidence>
<keyword evidence="1" id="KW-0732">Signal</keyword>
<dbReference type="Proteomes" id="UP000646911">
    <property type="component" value="Unassembled WGS sequence"/>
</dbReference>
<dbReference type="RefSeq" id="WP_186952095.1">
    <property type="nucleotide sequence ID" value="NZ_JACOFX010000002.1"/>
</dbReference>
<organism evidence="3 4">
    <name type="scientific">Undibacterium umbellatum</name>
    <dbReference type="NCBI Taxonomy" id="2762300"/>
    <lineage>
        <taxon>Bacteria</taxon>
        <taxon>Pseudomonadati</taxon>
        <taxon>Pseudomonadota</taxon>
        <taxon>Betaproteobacteria</taxon>
        <taxon>Burkholderiales</taxon>
        <taxon>Oxalobacteraceae</taxon>
        <taxon>Undibacterium</taxon>
    </lineage>
</organism>
<accession>A0ABR6Z544</accession>
<gene>
    <name evidence="3" type="ORF">H8L47_04775</name>
</gene>
<dbReference type="InterPro" id="IPR014861">
    <property type="entry name" value="CNP1-like_dom"/>
</dbReference>
<feature type="chain" id="PRO_5047484403" evidence="1">
    <location>
        <begin position="24"/>
        <end position="167"/>
    </location>
</feature>
<evidence type="ECO:0000259" key="2">
    <source>
        <dbReference type="Pfam" id="PF08750"/>
    </source>
</evidence>
<feature type="signal peptide" evidence="1">
    <location>
        <begin position="1"/>
        <end position="23"/>
    </location>
</feature>
<feature type="domain" description="CNP1-like uncharacterised" evidence="2">
    <location>
        <begin position="29"/>
        <end position="160"/>
    </location>
</feature>
<evidence type="ECO:0000313" key="4">
    <source>
        <dbReference type="Proteomes" id="UP000646911"/>
    </source>
</evidence>
<sequence>MLNKKLGRIILTLALLPGSFAHAADQEEDDKEWHEVVLQLPEAPKPENLLNFYKSPSQSFAIDTKSLTVATDGTIRYSLVATSSGGAKNISYEGLRCQTYEVKLYAFGRPDGTWSRSRRNQWDGITNTGANKQHAALFSDYFCEGKTIAGKVNVLLDKLRGKKMSYY</sequence>
<dbReference type="EMBL" id="JACOFX010000002">
    <property type="protein sequence ID" value="MBC3906867.1"/>
    <property type="molecule type" value="Genomic_DNA"/>
</dbReference>